<dbReference type="GO" id="GO:0055085">
    <property type="term" value="P:transmembrane transport"/>
    <property type="evidence" value="ECO:0007669"/>
    <property type="project" value="TreeGrafter"/>
</dbReference>
<dbReference type="EMBL" id="DF820485">
    <property type="protein sequence ID" value="GAK30299.1"/>
    <property type="molecule type" value="Genomic_DNA"/>
</dbReference>
<protein>
    <submittedName>
        <fullName evidence="9">Transporter</fullName>
    </submittedName>
</protein>
<evidence type="ECO:0000256" key="5">
    <source>
        <dbReference type="ARBA" id="ARBA00022692"/>
    </source>
</evidence>
<dbReference type="RefSeq" id="WP_027698417.1">
    <property type="nucleotide sequence ID" value="NZ_DF820485.1"/>
</dbReference>
<evidence type="ECO:0000256" key="6">
    <source>
        <dbReference type="ARBA" id="ARBA00022989"/>
    </source>
</evidence>
<reference evidence="10" key="1">
    <citation type="journal article" date="2014" name="Genome Announc.">
        <title>Draft genome sequence of Weissella oryzae SG25T, isolated from fermented rice grains.</title>
        <authorList>
            <person name="Tanizawa Y."/>
            <person name="Fujisawa T."/>
            <person name="Mochizuki T."/>
            <person name="Kaminuma E."/>
            <person name="Suzuki Y."/>
            <person name="Nakamura Y."/>
            <person name="Tohno M."/>
        </authorList>
    </citation>
    <scope>NUCLEOTIDE SEQUENCE [LARGE SCALE GENOMIC DNA]</scope>
    <source>
        <strain evidence="10">DSM 25784 / JCM 18191 / LMG 30913 / SG25</strain>
    </source>
</reference>
<dbReference type="PANTHER" id="PTHR21716">
    <property type="entry name" value="TRANSMEMBRANE PROTEIN"/>
    <property type="match status" value="1"/>
</dbReference>
<feature type="transmembrane region" description="Helical" evidence="8">
    <location>
        <begin position="174"/>
        <end position="199"/>
    </location>
</feature>
<sequence>MEKSSKQQRSWLWRWVANNKGVSVLVIILLVLLIIFMLKQVSFIFGPVRQFLAAVGAPIILAGVFYYLLNPLVDYFEEKHHVKRLITTVIIFLVLAALLVWGILTGIPWFRGQVAAFLDKWPEYWRALIKLADHWNRSQQFQQLNIWLNATNQDLTGWFKELAGNYSENGVKHLTALVGTVTATLITLVTFPFILFYLLKDGHDLPKYMANMLPDRFQASFLDTLKAINEQIANYIRGQLLVALAVSIMFMIGYSVIGLPSAWLLALIAGILNLIPYLGTFLSMIPAYVVALFISPSMVVAVTVVFVIEQNLEGRVISPKLLGSTLKIHPVTVLLVLLSAGNMFGLMGVIFGIPGYAILKVLVTRIFAWWKGNSKLFSDQLE</sequence>
<evidence type="ECO:0000256" key="8">
    <source>
        <dbReference type="SAM" id="Phobius"/>
    </source>
</evidence>
<feature type="transmembrane region" description="Helical" evidence="8">
    <location>
        <begin position="289"/>
        <end position="308"/>
    </location>
</feature>
<evidence type="ECO:0000256" key="2">
    <source>
        <dbReference type="ARBA" id="ARBA00009773"/>
    </source>
</evidence>
<proteinExistence type="inferred from homology"/>
<dbReference type="STRING" id="1329250.WOSG25_020960"/>
<feature type="transmembrane region" description="Helical" evidence="8">
    <location>
        <begin position="85"/>
        <end position="110"/>
    </location>
</feature>
<evidence type="ECO:0000313" key="9">
    <source>
        <dbReference type="EMBL" id="GAK30299.1"/>
    </source>
</evidence>
<dbReference type="Proteomes" id="UP000030643">
    <property type="component" value="Unassembled WGS sequence"/>
</dbReference>
<feature type="transmembrane region" description="Helical" evidence="8">
    <location>
        <begin position="21"/>
        <end position="45"/>
    </location>
</feature>
<dbReference type="eggNOG" id="COG0628">
    <property type="taxonomic scope" value="Bacteria"/>
</dbReference>
<evidence type="ECO:0000256" key="4">
    <source>
        <dbReference type="ARBA" id="ARBA00022475"/>
    </source>
</evidence>
<name>A0A069CS93_WEIOS</name>
<evidence type="ECO:0000256" key="1">
    <source>
        <dbReference type="ARBA" id="ARBA00004651"/>
    </source>
</evidence>
<comment type="subcellular location">
    <subcellularLocation>
        <location evidence="1">Cell membrane</location>
        <topology evidence="1">Multi-pass membrane protein</topology>
    </subcellularLocation>
</comment>
<keyword evidence="10" id="KW-1185">Reference proteome</keyword>
<evidence type="ECO:0000256" key="7">
    <source>
        <dbReference type="ARBA" id="ARBA00023136"/>
    </source>
</evidence>
<dbReference type="PANTHER" id="PTHR21716:SF53">
    <property type="entry name" value="PERMEASE PERM-RELATED"/>
    <property type="match status" value="1"/>
</dbReference>
<feature type="transmembrane region" description="Helical" evidence="8">
    <location>
        <begin position="240"/>
        <end position="257"/>
    </location>
</feature>
<comment type="similarity">
    <text evidence="2">Belongs to the autoinducer-2 exporter (AI-2E) (TC 2.A.86) family.</text>
</comment>
<dbReference type="InterPro" id="IPR002549">
    <property type="entry name" value="AI-2E-like"/>
</dbReference>
<feature type="transmembrane region" description="Helical" evidence="8">
    <location>
        <begin position="328"/>
        <end position="359"/>
    </location>
</feature>
<gene>
    <name evidence="9" type="ORF">WOSG25_020960</name>
</gene>
<dbReference type="GO" id="GO:0005886">
    <property type="term" value="C:plasma membrane"/>
    <property type="evidence" value="ECO:0007669"/>
    <property type="project" value="UniProtKB-SubCell"/>
</dbReference>
<dbReference type="AlphaFoldDB" id="A0A069CS93"/>
<feature type="transmembrane region" description="Helical" evidence="8">
    <location>
        <begin position="51"/>
        <end position="73"/>
    </location>
</feature>
<accession>A0A069CS93</accession>
<organism evidence="9 10">
    <name type="scientific">Weissella oryzae (strain DSM 25784 / JCM 18191 / LMG 30913 / SG25)</name>
    <dbReference type="NCBI Taxonomy" id="1329250"/>
    <lineage>
        <taxon>Bacteria</taxon>
        <taxon>Bacillati</taxon>
        <taxon>Bacillota</taxon>
        <taxon>Bacilli</taxon>
        <taxon>Lactobacillales</taxon>
        <taxon>Lactobacillaceae</taxon>
        <taxon>Weissella</taxon>
    </lineage>
</organism>
<dbReference type="Pfam" id="PF01594">
    <property type="entry name" value="AI-2E_transport"/>
    <property type="match status" value="1"/>
</dbReference>
<keyword evidence="7 8" id="KW-0472">Membrane</keyword>
<keyword evidence="4" id="KW-1003">Cell membrane</keyword>
<evidence type="ECO:0000256" key="3">
    <source>
        <dbReference type="ARBA" id="ARBA00022448"/>
    </source>
</evidence>
<keyword evidence="3" id="KW-0813">Transport</keyword>
<dbReference type="OrthoDB" id="9793390at2"/>
<evidence type="ECO:0000313" key="10">
    <source>
        <dbReference type="Proteomes" id="UP000030643"/>
    </source>
</evidence>
<keyword evidence="5 8" id="KW-0812">Transmembrane</keyword>
<keyword evidence="6 8" id="KW-1133">Transmembrane helix</keyword>
<feature type="transmembrane region" description="Helical" evidence="8">
    <location>
        <begin position="263"/>
        <end position="282"/>
    </location>
</feature>